<reference evidence="2 3" key="1">
    <citation type="journal article" date="2014" name="Agronomy (Basel)">
        <title>A Draft Genome Sequence for Ensete ventricosum, the Drought-Tolerant Tree Against Hunger.</title>
        <authorList>
            <person name="Harrison J."/>
            <person name="Moore K.A."/>
            <person name="Paszkiewicz K."/>
            <person name="Jones T."/>
            <person name="Grant M."/>
            <person name="Ambacheew D."/>
            <person name="Muzemil S."/>
            <person name="Studholme D.J."/>
        </authorList>
    </citation>
    <scope>NUCLEOTIDE SEQUENCE [LARGE SCALE GENOMIC DNA]</scope>
</reference>
<feature type="region of interest" description="Disordered" evidence="1">
    <location>
        <begin position="156"/>
        <end position="182"/>
    </location>
</feature>
<evidence type="ECO:0000313" key="3">
    <source>
        <dbReference type="Proteomes" id="UP000287651"/>
    </source>
</evidence>
<evidence type="ECO:0000313" key="2">
    <source>
        <dbReference type="EMBL" id="RRT56153.1"/>
    </source>
</evidence>
<accession>A0A426YWQ8</accession>
<name>A0A426YWQ8_ENSVE</name>
<protein>
    <submittedName>
        <fullName evidence="2">Uncharacterized protein</fullName>
    </submittedName>
</protein>
<dbReference type="EMBL" id="AMZH03009753">
    <property type="protein sequence ID" value="RRT56153.1"/>
    <property type="molecule type" value="Genomic_DNA"/>
</dbReference>
<gene>
    <name evidence="2" type="ORF">B296_00036032</name>
</gene>
<proteinExistence type="predicted"/>
<comment type="caution">
    <text evidence="2">The sequence shown here is derived from an EMBL/GenBank/DDBJ whole genome shotgun (WGS) entry which is preliminary data.</text>
</comment>
<dbReference type="Proteomes" id="UP000287651">
    <property type="component" value="Unassembled WGS sequence"/>
</dbReference>
<sequence length="238" mass="25978">MWVARVGGGALPSIMAAEASLASVTRLPLRIHDALGVVPNTGIRHVGRGAGWGPLVSDGDWGGREVGGTRGWLRRRDLYFCRFFHWGPEDARADEVCPTALLQSPSVGTWWPAGSTSSGRGLARRARNHSIDRTRRFRGALRFALASDRRRFTRVPSRGRITARDSSAEPSSSDPTRDCDTQGTVVRARSLGRGPFRRSSPLYALRFASKSDDPSGSWTVTARVLLRGPRAPCSRSNV</sequence>
<organism evidence="2 3">
    <name type="scientific">Ensete ventricosum</name>
    <name type="common">Abyssinian banana</name>
    <name type="synonym">Musa ensete</name>
    <dbReference type="NCBI Taxonomy" id="4639"/>
    <lineage>
        <taxon>Eukaryota</taxon>
        <taxon>Viridiplantae</taxon>
        <taxon>Streptophyta</taxon>
        <taxon>Embryophyta</taxon>
        <taxon>Tracheophyta</taxon>
        <taxon>Spermatophyta</taxon>
        <taxon>Magnoliopsida</taxon>
        <taxon>Liliopsida</taxon>
        <taxon>Zingiberales</taxon>
        <taxon>Musaceae</taxon>
        <taxon>Ensete</taxon>
    </lineage>
</organism>
<evidence type="ECO:0000256" key="1">
    <source>
        <dbReference type="SAM" id="MobiDB-lite"/>
    </source>
</evidence>
<dbReference type="AlphaFoldDB" id="A0A426YWQ8"/>